<dbReference type="OMA" id="REYAWDI"/>
<keyword evidence="5" id="KW-1185">Reference proteome</keyword>
<evidence type="ECO:0000313" key="4">
    <source>
        <dbReference type="EMBL" id="KNC48157.1"/>
    </source>
</evidence>
<dbReference type="SUPFAM" id="SSF53383">
    <property type="entry name" value="PLP-dependent transferases"/>
    <property type="match status" value="1"/>
</dbReference>
<gene>
    <name evidence="4" type="ORF">AMSG_04386</name>
</gene>
<dbReference type="Proteomes" id="UP000054408">
    <property type="component" value="Unassembled WGS sequence"/>
</dbReference>
<dbReference type="GO" id="GO:0030170">
    <property type="term" value="F:pyridoxal phosphate binding"/>
    <property type="evidence" value="ECO:0007669"/>
    <property type="project" value="InterPro"/>
</dbReference>
<name>A0A0L0D706_THETB</name>
<dbReference type="SUPFAM" id="SSF51261">
    <property type="entry name" value="Duplicated hybrid motif"/>
    <property type="match status" value="1"/>
</dbReference>
<evidence type="ECO:0000256" key="2">
    <source>
        <dbReference type="ARBA" id="ARBA00022898"/>
    </source>
</evidence>
<protein>
    <submittedName>
        <fullName evidence="4">4-aminobutyrate transaminase</fullName>
    </submittedName>
</protein>
<dbReference type="Gene3D" id="3.90.1150.10">
    <property type="entry name" value="Aspartate Aminotransferase, domain 1"/>
    <property type="match status" value="1"/>
</dbReference>
<dbReference type="InterPro" id="IPR015421">
    <property type="entry name" value="PyrdxlP-dep_Trfase_major"/>
</dbReference>
<comment type="similarity">
    <text evidence="1">Belongs to the class-III pyridoxal-phosphate-dependent aminotransferase family.</text>
</comment>
<dbReference type="InterPro" id="IPR005814">
    <property type="entry name" value="Aminotrans_3"/>
</dbReference>
<dbReference type="Gene3D" id="2.70.70.10">
    <property type="entry name" value="Glucose Permease (Domain IIA)"/>
    <property type="match status" value="1"/>
</dbReference>
<evidence type="ECO:0000256" key="1">
    <source>
        <dbReference type="ARBA" id="ARBA00008954"/>
    </source>
</evidence>
<reference evidence="4 5" key="1">
    <citation type="submission" date="2010-05" db="EMBL/GenBank/DDBJ databases">
        <title>The Genome Sequence of Thecamonas trahens ATCC 50062.</title>
        <authorList>
            <consortium name="The Broad Institute Genome Sequencing Platform"/>
            <person name="Russ C."/>
            <person name="Cuomo C."/>
            <person name="Shea T."/>
            <person name="Young S.K."/>
            <person name="Zeng Q."/>
            <person name="Koehrsen M."/>
            <person name="Haas B."/>
            <person name="Borodovsky M."/>
            <person name="Guigo R."/>
            <person name="Alvarado L."/>
            <person name="Berlin A."/>
            <person name="Bochicchio J."/>
            <person name="Borenstein D."/>
            <person name="Chapman S."/>
            <person name="Chen Z."/>
            <person name="Freedman E."/>
            <person name="Gellesch M."/>
            <person name="Goldberg J."/>
            <person name="Griggs A."/>
            <person name="Gujja S."/>
            <person name="Heilman E."/>
            <person name="Heiman D."/>
            <person name="Hepburn T."/>
            <person name="Howarth C."/>
            <person name="Jen D."/>
            <person name="Larson L."/>
            <person name="Mehta T."/>
            <person name="Park D."/>
            <person name="Pearson M."/>
            <person name="Roberts A."/>
            <person name="Saif S."/>
            <person name="Shenoy N."/>
            <person name="Sisk P."/>
            <person name="Stolte C."/>
            <person name="Sykes S."/>
            <person name="Thomson T."/>
            <person name="Walk T."/>
            <person name="White J."/>
            <person name="Yandava C."/>
            <person name="Burger G."/>
            <person name="Gray M.W."/>
            <person name="Holland P.W.H."/>
            <person name="King N."/>
            <person name="Lang F.B.F."/>
            <person name="Roger A.J."/>
            <person name="Ruiz-Trillo I."/>
            <person name="Lander E."/>
            <person name="Nusbaum C."/>
        </authorList>
    </citation>
    <scope>NUCLEOTIDE SEQUENCE [LARGE SCALE GENOMIC DNA]</scope>
    <source>
        <strain evidence="4 5">ATCC 50062</strain>
    </source>
</reference>
<dbReference type="Pfam" id="PF00202">
    <property type="entry name" value="Aminotran_3"/>
    <property type="match status" value="1"/>
</dbReference>
<dbReference type="PANTHER" id="PTHR45688:SF13">
    <property type="entry name" value="ALANINE--GLYOXYLATE AMINOTRANSFERASE 2-LIKE"/>
    <property type="match status" value="1"/>
</dbReference>
<dbReference type="OrthoDB" id="10261433at2759"/>
<evidence type="ECO:0000313" key="5">
    <source>
        <dbReference type="Proteomes" id="UP000054408"/>
    </source>
</evidence>
<dbReference type="InterPro" id="IPR015424">
    <property type="entry name" value="PyrdxlP-dep_Trfase"/>
</dbReference>
<dbReference type="InterPro" id="IPR011055">
    <property type="entry name" value="Dup_hybrid_motif"/>
</dbReference>
<accession>A0A0L0D706</accession>
<dbReference type="GeneID" id="25563931"/>
<dbReference type="Gene3D" id="3.40.640.10">
    <property type="entry name" value="Type I PLP-dependent aspartate aminotransferase-like (Major domain)"/>
    <property type="match status" value="1"/>
</dbReference>
<dbReference type="Pfam" id="PF01551">
    <property type="entry name" value="Peptidase_M23"/>
    <property type="match status" value="1"/>
</dbReference>
<keyword evidence="2" id="KW-0663">Pyridoxal phosphate</keyword>
<dbReference type="STRING" id="461836.A0A0L0D706"/>
<evidence type="ECO:0000259" key="3">
    <source>
        <dbReference type="Pfam" id="PF01551"/>
    </source>
</evidence>
<dbReference type="CDD" id="cd00610">
    <property type="entry name" value="OAT_like"/>
    <property type="match status" value="1"/>
</dbReference>
<dbReference type="AlphaFoldDB" id="A0A0L0D706"/>
<feature type="domain" description="M23ase beta-sheet core" evidence="3">
    <location>
        <begin position="339"/>
        <end position="449"/>
    </location>
</feature>
<dbReference type="InterPro" id="IPR015422">
    <property type="entry name" value="PyrdxlP-dep_Trfase_small"/>
</dbReference>
<dbReference type="EMBL" id="GL349450">
    <property type="protein sequence ID" value="KNC48157.1"/>
    <property type="molecule type" value="Genomic_DNA"/>
</dbReference>
<dbReference type="GO" id="GO:0008483">
    <property type="term" value="F:transaminase activity"/>
    <property type="evidence" value="ECO:0007669"/>
    <property type="project" value="InterPro"/>
</dbReference>
<organism evidence="4 5">
    <name type="scientific">Thecamonas trahens ATCC 50062</name>
    <dbReference type="NCBI Taxonomy" id="461836"/>
    <lineage>
        <taxon>Eukaryota</taxon>
        <taxon>Apusozoa</taxon>
        <taxon>Apusomonadida</taxon>
        <taxon>Apusomonadidae</taxon>
        <taxon>Thecamonas</taxon>
    </lineage>
</organism>
<dbReference type="eggNOG" id="KOG1403">
    <property type="taxonomic scope" value="Eukaryota"/>
</dbReference>
<dbReference type="CDD" id="cd12797">
    <property type="entry name" value="M23_peptidase"/>
    <property type="match status" value="1"/>
</dbReference>
<dbReference type="PANTHER" id="PTHR45688">
    <property type="match status" value="1"/>
</dbReference>
<dbReference type="InterPro" id="IPR016047">
    <property type="entry name" value="M23ase_b-sheet_dom"/>
</dbReference>
<dbReference type="GO" id="GO:0005739">
    <property type="term" value="C:mitochondrion"/>
    <property type="evidence" value="ECO:0007669"/>
    <property type="project" value="TreeGrafter"/>
</dbReference>
<sequence>MATSARASTLPLPLHRDVLCSAGRLLAESHVATSAAGADTGLPRMILPRALDEGTLSGFASDFVSFAQIVARSWATRSRMLAADALARPKAVVHGLALTGHDDIVVSGSQTVALEPAQDAPRPVCLRIEDLACLARVLAAGDPDPIEALAAVVAGYATVAPLTDLELEVAFDAVLASLLTAVIADPAATSSAAYLLSSLSSLSRDWVHFRLRAAMGLPDPVPGTAQLVAALGDPARTLPSLFADPAVARRAAAQDSFLVLDLSANSPHVTATDVADPAMFTAAVDAALAAAGAEFGLGQYLEDRSIYGTDAYAPLPAPAAPGDAPRRADGPQSLPRRSMHLGVDVFAPAGTEVCALLPGQVHSFAVNAAFQDYGPTVVLAHSVAALNVAAGGGAAAGIDTFYTLYGHLSIDSLAGLQVGMHVPAGAVVGALGDVEVNGGWPPHLHFQIMLHMCGKNGDFEGVAQLRHAPLYASLTPDPNLLLRFPALGETHRERDTASREVEDALIARRTAVLSPNLSLSFDEPLHIVRGEGQYLYAADGTQYLDCVNNVCHVGHCHPRVVAAAAAQIAVLNTNTRYLHTNVLDYAEKLLATFPDELCVAFFVNSGSEANDLALRLARAASGGDACIVLDGAYHGHLSSLIELSPYKFNGRGGSGQSDHVHVVPMPDPYRHPEACDGGAAGAAALASIAAAGQKVTALFAESVLGCGGQVVLPDGYLADLYAAVRAAGGVTVADEVQVGFGRVGSFMWAFESQGVVPDIVTLGKPMGNGHPLAGVVTTRAIADAFHNGMEFFSTFGGNPVSMAVGAAVLDAIDADGLMANAAARGAQLLAGFRALQARHPLIGDVRGMGLFIGVELVRDAATKEPAVPEIDAVVEHIRRHWRTFVSTDGPLHNVLKLKPPLCLSHADCERVIAALDDALTRVEAGDVASSSQPLT</sequence>
<dbReference type="RefSeq" id="XP_013758727.1">
    <property type="nucleotide sequence ID" value="XM_013903273.1"/>
</dbReference>
<proteinExistence type="inferred from homology"/>